<comment type="caution">
    <text evidence="2">The sequence shown here is derived from an EMBL/GenBank/DDBJ whole genome shotgun (WGS) entry which is preliminary data.</text>
</comment>
<evidence type="ECO:0000313" key="2">
    <source>
        <dbReference type="EMBL" id="KAF2429209.1"/>
    </source>
</evidence>
<dbReference type="Proteomes" id="UP000800235">
    <property type="component" value="Unassembled WGS sequence"/>
</dbReference>
<feature type="transmembrane region" description="Helical" evidence="1">
    <location>
        <begin position="556"/>
        <end position="581"/>
    </location>
</feature>
<feature type="transmembrane region" description="Helical" evidence="1">
    <location>
        <begin position="113"/>
        <end position="133"/>
    </location>
</feature>
<proteinExistence type="predicted"/>
<dbReference type="OrthoDB" id="3540210at2759"/>
<keyword evidence="1" id="KW-0472">Membrane</keyword>
<name>A0A9P4NPZ5_9PEZI</name>
<protein>
    <submittedName>
        <fullName evidence="2">Uncharacterized protein</fullName>
    </submittedName>
</protein>
<evidence type="ECO:0000256" key="1">
    <source>
        <dbReference type="SAM" id="Phobius"/>
    </source>
</evidence>
<organism evidence="2 3">
    <name type="scientific">Tothia fuscella</name>
    <dbReference type="NCBI Taxonomy" id="1048955"/>
    <lineage>
        <taxon>Eukaryota</taxon>
        <taxon>Fungi</taxon>
        <taxon>Dikarya</taxon>
        <taxon>Ascomycota</taxon>
        <taxon>Pezizomycotina</taxon>
        <taxon>Dothideomycetes</taxon>
        <taxon>Pleosporomycetidae</taxon>
        <taxon>Venturiales</taxon>
        <taxon>Cylindrosympodiaceae</taxon>
        <taxon>Tothia</taxon>
    </lineage>
</organism>
<dbReference type="EMBL" id="MU007049">
    <property type="protein sequence ID" value="KAF2429209.1"/>
    <property type="molecule type" value="Genomic_DNA"/>
</dbReference>
<accession>A0A9P4NPZ5</accession>
<reference evidence="2" key="1">
    <citation type="journal article" date="2020" name="Stud. Mycol.">
        <title>101 Dothideomycetes genomes: a test case for predicting lifestyles and emergence of pathogens.</title>
        <authorList>
            <person name="Haridas S."/>
            <person name="Albert R."/>
            <person name="Binder M."/>
            <person name="Bloem J."/>
            <person name="Labutti K."/>
            <person name="Salamov A."/>
            <person name="Andreopoulos B."/>
            <person name="Baker S."/>
            <person name="Barry K."/>
            <person name="Bills G."/>
            <person name="Bluhm B."/>
            <person name="Cannon C."/>
            <person name="Castanera R."/>
            <person name="Culley D."/>
            <person name="Daum C."/>
            <person name="Ezra D."/>
            <person name="Gonzalez J."/>
            <person name="Henrissat B."/>
            <person name="Kuo A."/>
            <person name="Liang C."/>
            <person name="Lipzen A."/>
            <person name="Lutzoni F."/>
            <person name="Magnuson J."/>
            <person name="Mondo S."/>
            <person name="Nolan M."/>
            <person name="Ohm R."/>
            <person name="Pangilinan J."/>
            <person name="Park H.-J."/>
            <person name="Ramirez L."/>
            <person name="Alfaro M."/>
            <person name="Sun H."/>
            <person name="Tritt A."/>
            <person name="Yoshinaga Y."/>
            <person name="Zwiers L.-H."/>
            <person name="Turgeon B."/>
            <person name="Goodwin S."/>
            <person name="Spatafora J."/>
            <person name="Crous P."/>
            <person name="Grigoriev I."/>
        </authorList>
    </citation>
    <scope>NUCLEOTIDE SEQUENCE</scope>
    <source>
        <strain evidence="2">CBS 130266</strain>
    </source>
</reference>
<keyword evidence="1" id="KW-1133">Transmembrane helix</keyword>
<dbReference type="AlphaFoldDB" id="A0A9P4NPZ5"/>
<sequence>MSQAGSRSEVYLGAWTNWTHGAVRGATVTLNRRDGALLTAFLAIFVAFAGSRLWRIISFVLHTTHSRDSPQDAIYHQRQAVLRNSDGAGSASWNLLSIVFGWRETDHLVYLRLLPLVAVSFLLALAIALAGVFSSQISDSAGREVLLTGSSCAIINSTKSLDVEDYATVLQPYRAQLLSDNVGRAQVCYRADATPENCPKFIQTSLDYTKATNGSCPFEDEICKSNSSNLILDTGFLDSQKHFGVNTPSNSRVSYRTVTHCAPLKLDGYAQISNSTPGVIDYYYGQFGSSNFSFDRPNVTYQYFKNVTADHTRYVAGFSTAQYSLSSFFGYAQDIVPFGSTFHPIPDLMRDDADTAIFFLSANNVAFTNATDDPWYSVHHQVATNLTDALGRANRTRISYRADDPVSVLGCSLQTQWCNPTLPAERACGPLMTAGFVPDSVIELWPNGTQRDFFNDFSSTIGATVLDIADLVSKLGASSLSSRQTFAGGTQSAIPENQWELDVEHWQNVVLAGLQRAFVELATGTSFPGIEKYLDTPSPGSGQSLCKSQKIKSSDFTSFGVLGLSLATSIGGLIIIVSYLLESLTRLMQKYRNHHGYALLEWSMNETMQLQSLAHEEAGEGVWTRHHGIFQSSIPVTRQGDLLQPFHEKPKMSRSSTLIPWETNEMQDKDGGGAVGKALNRANTMEREQGEPLFTHSSGTRVFRVP</sequence>
<keyword evidence="3" id="KW-1185">Reference proteome</keyword>
<gene>
    <name evidence="2" type="ORF">EJ08DRAFT_661956</name>
</gene>
<keyword evidence="1" id="KW-0812">Transmembrane</keyword>
<feature type="transmembrane region" description="Helical" evidence="1">
    <location>
        <begin position="35"/>
        <end position="54"/>
    </location>
</feature>
<evidence type="ECO:0000313" key="3">
    <source>
        <dbReference type="Proteomes" id="UP000800235"/>
    </source>
</evidence>